<accession>A0A445KJ82</accession>
<comment type="caution">
    <text evidence="2">The sequence shown here is derived from an EMBL/GenBank/DDBJ whole genome shotgun (WGS) entry which is preliminary data.</text>
</comment>
<dbReference type="Proteomes" id="UP000289340">
    <property type="component" value="Chromosome 5"/>
</dbReference>
<keyword evidence="3" id="KW-1185">Reference proteome</keyword>
<dbReference type="EMBL" id="QZWG01000005">
    <property type="protein sequence ID" value="RZC10688.1"/>
    <property type="molecule type" value="Genomic_DNA"/>
</dbReference>
<reference evidence="2 3" key="1">
    <citation type="submission" date="2018-09" db="EMBL/GenBank/DDBJ databases">
        <title>A high-quality reference genome of wild soybean provides a powerful tool to mine soybean genomes.</title>
        <authorList>
            <person name="Xie M."/>
            <person name="Chung C.Y.L."/>
            <person name="Li M.-W."/>
            <person name="Wong F.-L."/>
            <person name="Chan T.-F."/>
            <person name="Lam H.-M."/>
        </authorList>
    </citation>
    <scope>NUCLEOTIDE SEQUENCE [LARGE SCALE GENOMIC DNA]</scope>
    <source>
        <strain evidence="3">cv. W05</strain>
        <tissue evidence="2">Hypocotyl of etiolated seedlings</tissue>
    </source>
</reference>
<feature type="transmembrane region" description="Helical" evidence="1">
    <location>
        <begin position="26"/>
        <end position="43"/>
    </location>
</feature>
<proteinExistence type="predicted"/>
<organism evidence="2 3">
    <name type="scientific">Glycine soja</name>
    <name type="common">Wild soybean</name>
    <dbReference type="NCBI Taxonomy" id="3848"/>
    <lineage>
        <taxon>Eukaryota</taxon>
        <taxon>Viridiplantae</taxon>
        <taxon>Streptophyta</taxon>
        <taxon>Embryophyta</taxon>
        <taxon>Tracheophyta</taxon>
        <taxon>Spermatophyta</taxon>
        <taxon>Magnoliopsida</taxon>
        <taxon>eudicotyledons</taxon>
        <taxon>Gunneridae</taxon>
        <taxon>Pentapetalae</taxon>
        <taxon>rosids</taxon>
        <taxon>fabids</taxon>
        <taxon>Fabales</taxon>
        <taxon>Fabaceae</taxon>
        <taxon>Papilionoideae</taxon>
        <taxon>50 kb inversion clade</taxon>
        <taxon>NPAAA clade</taxon>
        <taxon>indigoferoid/millettioid clade</taxon>
        <taxon>Phaseoleae</taxon>
        <taxon>Glycine</taxon>
        <taxon>Glycine subgen. Soja</taxon>
    </lineage>
</organism>
<dbReference type="EMBL" id="QZWG01000005">
    <property type="protein sequence ID" value="RZC10689.1"/>
    <property type="molecule type" value="Genomic_DNA"/>
</dbReference>
<dbReference type="EMBL" id="QZWG01000005">
    <property type="protein sequence ID" value="RZC10690.1"/>
    <property type="molecule type" value="Genomic_DNA"/>
</dbReference>
<keyword evidence="1" id="KW-0472">Membrane</keyword>
<evidence type="ECO:0000313" key="2">
    <source>
        <dbReference type="EMBL" id="RZC10687.1"/>
    </source>
</evidence>
<name>A0A445KJ82_GLYSO</name>
<protein>
    <submittedName>
        <fullName evidence="2">Uncharacterized protein</fullName>
    </submittedName>
</protein>
<dbReference type="EMBL" id="QZWG01000005">
    <property type="protein sequence ID" value="RZC10686.1"/>
    <property type="molecule type" value="Genomic_DNA"/>
</dbReference>
<sequence length="77" mass="8817">MKHLMSKLWLGTCTHTLDSTVYTLKLVKGLLMLEFGLFIFTIYENEITTRQSSINHYSCFQVNSGTVPTKAHTMMLT</sequence>
<evidence type="ECO:0000256" key="1">
    <source>
        <dbReference type="SAM" id="Phobius"/>
    </source>
</evidence>
<evidence type="ECO:0000313" key="3">
    <source>
        <dbReference type="Proteomes" id="UP000289340"/>
    </source>
</evidence>
<keyword evidence="1" id="KW-1133">Transmembrane helix</keyword>
<dbReference type="EMBL" id="QZWG01000005">
    <property type="protein sequence ID" value="RZC10687.1"/>
    <property type="molecule type" value="Genomic_DNA"/>
</dbReference>
<dbReference type="AlphaFoldDB" id="A0A445KJ82"/>
<gene>
    <name evidence="2" type="ORF">D0Y65_011106</name>
</gene>
<keyword evidence="1" id="KW-0812">Transmembrane</keyword>